<proteinExistence type="predicted"/>
<feature type="domain" description="Trigger factor ribosome-binding bacterial" evidence="1">
    <location>
        <begin position="1"/>
        <end position="144"/>
    </location>
</feature>
<dbReference type="SUPFAM" id="SSF102735">
    <property type="entry name" value="Trigger factor ribosome-binding domain"/>
    <property type="match status" value="1"/>
</dbReference>
<dbReference type="SUPFAM" id="SSF109998">
    <property type="entry name" value="Triger factor/SurA peptide-binding domain-like"/>
    <property type="match status" value="1"/>
</dbReference>
<dbReference type="Proteomes" id="UP000244905">
    <property type="component" value="Unassembled WGS sequence"/>
</dbReference>
<dbReference type="EMBL" id="PUEC01000006">
    <property type="protein sequence ID" value="PWB03264.1"/>
    <property type="molecule type" value="Genomic_DNA"/>
</dbReference>
<dbReference type="Gene3D" id="1.10.3120.10">
    <property type="entry name" value="Trigger factor, C-terminal domain"/>
    <property type="match status" value="1"/>
</dbReference>
<comment type="caution">
    <text evidence="2">The sequence shown here is derived from an EMBL/GenBank/DDBJ whole genome shotgun (WGS) entry which is preliminary data.</text>
</comment>
<reference evidence="3" key="1">
    <citation type="submission" date="2018-02" db="EMBL/GenBank/DDBJ databases">
        <authorList>
            <person name="Clavel T."/>
            <person name="Strowig T."/>
        </authorList>
    </citation>
    <scope>NUCLEOTIDE SEQUENCE [LARGE SCALE GENOMIC DNA]</scope>
    <source>
        <strain evidence="3">DSM 103720</strain>
    </source>
</reference>
<dbReference type="InterPro" id="IPR027304">
    <property type="entry name" value="Trigger_fact/SurA_dom_sf"/>
</dbReference>
<evidence type="ECO:0000313" key="3">
    <source>
        <dbReference type="Proteomes" id="UP000244905"/>
    </source>
</evidence>
<dbReference type="RefSeq" id="WP_107031623.1">
    <property type="nucleotide sequence ID" value="NZ_CAOLBL010000059.1"/>
</dbReference>
<dbReference type="GO" id="GO:0051083">
    <property type="term" value="P:'de novo' cotranslational protein folding"/>
    <property type="evidence" value="ECO:0007669"/>
    <property type="project" value="TreeGrafter"/>
</dbReference>
<protein>
    <recommendedName>
        <fullName evidence="1">Trigger factor ribosome-binding bacterial domain-containing protein</fullName>
    </recommendedName>
</protein>
<dbReference type="AlphaFoldDB" id="A0A2V1IRX1"/>
<gene>
    <name evidence="2" type="ORF">C5O23_03720</name>
</gene>
<dbReference type="GO" id="GO:0044183">
    <property type="term" value="F:protein folding chaperone"/>
    <property type="evidence" value="ECO:0007669"/>
    <property type="project" value="TreeGrafter"/>
</dbReference>
<sequence>MKITKEEISPVDVRLTVAIEENDYKDEVTKKLKEIGRTHVLPGFRKGHVPFGELKRRFGKQMTSDVINDTVYRAVVDYITENNLPVMGHPVPVEVKEAFEDGDQEFKYDLALIPQLDIKPGSDDHYPYYEIEVTEEMIDEQDKNLRKRFGKQEPGQEMTEDGVVKGTLMQLAEDGTVNQNEGAIQVTDGIVFPLYFKDKEEAAKFNGKKPGDKVVFNPNKAAGGDAGELASMLHVDKAIASDITSDFEMTISEIIVSVPAELGEEYYKMVFGEDKVHNEEEYRAAIKEMIAGELSQNSHILFRNQFDKAMMEKYGESMTLPAETIKKLFFADAENADEAFKAQENGIKHEIIENNLLKALEIKVEEDEVLQTAKFLTARQFAQYGMAGIDDEIITRYAKEQLEKSEIRQQLIQQVLTSKLYDAIEKAVTLDKKTVSLDEFKTIAQEA</sequence>
<dbReference type="GO" id="GO:0043022">
    <property type="term" value="F:ribosome binding"/>
    <property type="evidence" value="ECO:0007669"/>
    <property type="project" value="TreeGrafter"/>
</dbReference>
<dbReference type="InterPro" id="IPR036611">
    <property type="entry name" value="Trigger_fac_ribosome-bd_sf"/>
</dbReference>
<dbReference type="GO" id="GO:0015031">
    <property type="term" value="P:protein transport"/>
    <property type="evidence" value="ECO:0007669"/>
    <property type="project" value="InterPro"/>
</dbReference>
<dbReference type="InterPro" id="IPR005215">
    <property type="entry name" value="Trig_fac"/>
</dbReference>
<dbReference type="GO" id="GO:0043335">
    <property type="term" value="P:protein unfolding"/>
    <property type="evidence" value="ECO:0007669"/>
    <property type="project" value="TreeGrafter"/>
</dbReference>
<dbReference type="InterPro" id="IPR008881">
    <property type="entry name" value="Trigger_fac_ribosome-bd_bac"/>
</dbReference>
<evidence type="ECO:0000259" key="1">
    <source>
        <dbReference type="Pfam" id="PF05697"/>
    </source>
</evidence>
<dbReference type="PANTHER" id="PTHR30560:SF3">
    <property type="entry name" value="TRIGGER FACTOR-LIKE PROTEIN TIG, CHLOROPLASTIC"/>
    <property type="match status" value="1"/>
</dbReference>
<accession>A0A2V1IRX1</accession>
<dbReference type="Gene3D" id="3.30.70.1050">
    <property type="entry name" value="Trigger factor ribosome-binding domain"/>
    <property type="match status" value="1"/>
</dbReference>
<keyword evidence="3" id="KW-1185">Reference proteome</keyword>
<name>A0A2V1IRX1_9BACT</name>
<dbReference type="InterPro" id="IPR037041">
    <property type="entry name" value="Trigger_fac_C_sf"/>
</dbReference>
<organism evidence="2 3">
    <name type="scientific">Duncaniella muris</name>
    <dbReference type="NCBI Taxonomy" id="2094150"/>
    <lineage>
        <taxon>Bacteria</taxon>
        <taxon>Pseudomonadati</taxon>
        <taxon>Bacteroidota</taxon>
        <taxon>Bacteroidia</taxon>
        <taxon>Bacteroidales</taxon>
        <taxon>Muribaculaceae</taxon>
        <taxon>Duncaniella</taxon>
    </lineage>
</organism>
<evidence type="ECO:0000313" key="2">
    <source>
        <dbReference type="EMBL" id="PWB03264.1"/>
    </source>
</evidence>
<dbReference type="GeneID" id="82525460"/>
<dbReference type="Pfam" id="PF05697">
    <property type="entry name" value="Trigger_N"/>
    <property type="match status" value="1"/>
</dbReference>
<dbReference type="PANTHER" id="PTHR30560">
    <property type="entry name" value="TRIGGER FACTOR CHAPERONE AND PEPTIDYL-PROLYL CIS/TRANS ISOMERASE"/>
    <property type="match status" value="1"/>
</dbReference>
<dbReference type="GO" id="GO:0003755">
    <property type="term" value="F:peptidyl-prolyl cis-trans isomerase activity"/>
    <property type="evidence" value="ECO:0007669"/>
    <property type="project" value="TreeGrafter"/>
</dbReference>